<organism evidence="2 3">
    <name type="scientific">Hyphomicrobium nitrativorans NL23</name>
    <dbReference type="NCBI Taxonomy" id="1029756"/>
    <lineage>
        <taxon>Bacteria</taxon>
        <taxon>Pseudomonadati</taxon>
        <taxon>Pseudomonadota</taxon>
        <taxon>Alphaproteobacteria</taxon>
        <taxon>Hyphomicrobiales</taxon>
        <taxon>Hyphomicrobiaceae</taxon>
        <taxon>Hyphomicrobium</taxon>
    </lineage>
</organism>
<dbReference type="AlphaFoldDB" id="V5SIQ4"/>
<protein>
    <recommendedName>
        <fullName evidence="1">BioF2-like acetyltransferase domain-containing protein</fullName>
    </recommendedName>
</protein>
<proteinExistence type="predicted"/>
<evidence type="ECO:0000313" key="2">
    <source>
        <dbReference type="EMBL" id="AHB50423.1"/>
    </source>
</evidence>
<dbReference type="KEGG" id="hni:W911_16635"/>
<keyword evidence="3" id="KW-1185">Reference proteome</keyword>
<dbReference type="HOGENOM" id="CLU_046277_3_0_5"/>
<dbReference type="OrthoDB" id="8565998at2"/>
<dbReference type="InterPro" id="IPR016181">
    <property type="entry name" value="Acyl_CoA_acyltransferase"/>
</dbReference>
<gene>
    <name evidence="2" type="ORF">W911_16635</name>
</gene>
<dbReference type="InterPro" id="IPR038740">
    <property type="entry name" value="BioF2-like_GNAT_dom"/>
</dbReference>
<dbReference type="Gene3D" id="3.40.630.30">
    <property type="match status" value="1"/>
</dbReference>
<reference evidence="2 3" key="1">
    <citation type="journal article" date="2014" name="Genome Announc.">
        <title>Complete Genome Sequence of Hyphomicrobium nitrativorans Strain NL23, a Denitrifying Bacterium Isolated from Biofilm of a Methanol-Fed Denitrification System Treating Seawater at the Montreal Biodome.</title>
        <authorList>
            <person name="Martineau C."/>
            <person name="Villeneuve C."/>
            <person name="Mauffrey F."/>
            <person name="Villemur R."/>
        </authorList>
    </citation>
    <scope>NUCLEOTIDE SEQUENCE [LARGE SCALE GENOMIC DNA]</scope>
    <source>
        <strain evidence="2">NL23</strain>
    </source>
</reference>
<dbReference type="STRING" id="1029756.W911_16635"/>
<feature type="domain" description="BioF2-like acetyltransferase" evidence="1">
    <location>
        <begin position="168"/>
        <end position="310"/>
    </location>
</feature>
<name>V5SIQ4_9HYPH</name>
<accession>V5SIQ4</accession>
<dbReference type="SUPFAM" id="SSF55729">
    <property type="entry name" value="Acyl-CoA N-acyltransferases (Nat)"/>
    <property type="match status" value="1"/>
</dbReference>
<sequence length="387" mass="41670">MDDIEIVSGSSAISQLAPLWDEASVHGGIGAFERFDLVRDAARAAADLGSEPMVVVFRRDGNVASLLALRTERVLGARVAIALVHPLAQYADTAGATLTPEEFERATQLLAQRGVNMLLLRKVREDSGLHAALSAKGLSQGASETALFIDLAAFGTLDAYEASFSSTTRRNRRQRRQKLEGLAGPLSFAVLRGEEALPAFDKALDWKRAWLADRGIASPVFDSGAWEGLLRSMVLSGEGILSALHAGDRLVAVELGFADEATYIAYLGAFDPEFSSASPGQEQMLRTIAWCFEQGFSRYDLLAPADDYKRQWTRKETGVAIDDYAVALTVLGRGVAEVRRRVRPLARSLYLRLSPEVRLAGERYGKPAAAVAAAAALCAGAVLEAMS</sequence>
<dbReference type="PATRIC" id="fig|1029756.8.peg.3463"/>
<dbReference type="RefSeq" id="WP_023788619.1">
    <property type="nucleotide sequence ID" value="NC_022997.1"/>
</dbReference>
<dbReference type="Proteomes" id="UP000018542">
    <property type="component" value="Chromosome"/>
</dbReference>
<evidence type="ECO:0000313" key="3">
    <source>
        <dbReference type="Proteomes" id="UP000018542"/>
    </source>
</evidence>
<dbReference type="EMBL" id="CP006912">
    <property type="protein sequence ID" value="AHB50423.1"/>
    <property type="molecule type" value="Genomic_DNA"/>
</dbReference>
<dbReference type="Pfam" id="PF13480">
    <property type="entry name" value="Acetyltransf_6"/>
    <property type="match status" value="1"/>
</dbReference>
<evidence type="ECO:0000259" key="1">
    <source>
        <dbReference type="Pfam" id="PF13480"/>
    </source>
</evidence>